<evidence type="ECO:0000256" key="1">
    <source>
        <dbReference type="ARBA" id="ARBA00004651"/>
    </source>
</evidence>
<evidence type="ECO:0000256" key="4">
    <source>
        <dbReference type="ARBA" id="ARBA00022989"/>
    </source>
</evidence>
<feature type="transmembrane region" description="Helical" evidence="6">
    <location>
        <begin position="350"/>
        <end position="369"/>
    </location>
</feature>
<comment type="subcellular location">
    <subcellularLocation>
        <location evidence="1">Cell membrane</location>
        <topology evidence="1">Multi-pass membrane protein</topology>
    </subcellularLocation>
</comment>
<evidence type="ECO:0000256" key="6">
    <source>
        <dbReference type="SAM" id="Phobius"/>
    </source>
</evidence>
<dbReference type="InterPro" id="IPR002797">
    <property type="entry name" value="Polysacc_synth"/>
</dbReference>
<keyword evidence="4 6" id="KW-1133">Transmembrane helix</keyword>
<keyword evidence="3 6" id="KW-0812">Transmembrane</keyword>
<dbReference type="PANTHER" id="PTHR30250:SF11">
    <property type="entry name" value="O-ANTIGEN TRANSPORTER-RELATED"/>
    <property type="match status" value="1"/>
</dbReference>
<proteinExistence type="predicted"/>
<protein>
    <submittedName>
        <fullName evidence="7">Oligosaccharide flippase family protein</fullName>
    </submittedName>
</protein>
<sequence length="470" mass="53999">MLNFLIKPFWIFGIDRTVQNTIAAEEYGIYFTLFNFSILFNILLDFGITNFNNRNIAQHKQLLAKYFSGIVVFKFLLAILYFAITFIVGFIIGYDSSRFQILLFLSINQFLISFLQYLRSNIAGLQLFVLDSLFSVLDKTLMIGLCAILIWGHLFEGEFTLMQFIYAQTLAYLLAVIIVFITVLLKAKKFKFRLNIPFLILIIKQTAPYALLVLTMTIYYRLDVIMIDYMLEDGEYQSSVYAQAYRLMDASNQVGVLFAGLLLPMFAFMIQKREKLDDLIKLSFGLLFIPAIVLAFVSFSYANDIMTLLYHTNIDDAVRVLPVLMFCFVAIASTYIFGTLLTANGNLKQLNFLAISGMILNVILNLILIPEYKALGSAIASLITQFVVLFAQIFLVKIIFKLKLNYKLLLSLISFISLLFITIWVFQKVELYFIYKVIFISLFALIFAISLRIINLKQMLQLMLNRGSTE</sequence>
<feature type="transmembrane region" description="Helical" evidence="6">
    <location>
        <begin position="408"/>
        <end position="426"/>
    </location>
</feature>
<dbReference type="Pfam" id="PF01943">
    <property type="entry name" value="Polysacc_synt"/>
    <property type="match status" value="1"/>
</dbReference>
<feature type="transmembrane region" description="Helical" evidence="6">
    <location>
        <begin position="250"/>
        <end position="270"/>
    </location>
</feature>
<evidence type="ECO:0000313" key="7">
    <source>
        <dbReference type="EMBL" id="TXB65385.1"/>
    </source>
</evidence>
<dbReference type="EMBL" id="VOOS01000003">
    <property type="protein sequence ID" value="TXB65385.1"/>
    <property type="molecule type" value="Genomic_DNA"/>
</dbReference>
<keyword evidence="2" id="KW-1003">Cell membrane</keyword>
<dbReference type="InterPro" id="IPR050833">
    <property type="entry name" value="Poly_Biosynth_Transport"/>
</dbReference>
<organism evidence="7 8">
    <name type="scientific">Vicingus serpentipes</name>
    <dbReference type="NCBI Taxonomy" id="1926625"/>
    <lineage>
        <taxon>Bacteria</taxon>
        <taxon>Pseudomonadati</taxon>
        <taxon>Bacteroidota</taxon>
        <taxon>Flavobacteriia</taxon>
        <taxon>Flavobacteriales</taxon>
        <taxon>Vicingaceae</taxon>
        <taxon>Vicingus</taxon>
    </lineage>
</organism>
<evidence type="ECO:0000256" key="3">
    <source>
        <dbReference type="ARBA" id="ARBA00022692"/>
    </source>
</evidence>
<dbReference type="Proteomes" id="UP000321721">
    <property type="component" value="Unassembled WGS sequence"/>
</dbReference>
<feature type="transmembrane region" description="Helical" evidence="6">
    <location>
        <begin position="321"/>
        <end position="343"/>
    </location>
</feature>
<feature type="transmembrane region" description="Helical" evidence="6">
    <location>
        <begin position="69"/>
        <end position="93"/>
    </location>
</feature>
<feature type="transmembrane region" description="Helical" evidence="6">
    <location>
        <begin position="164"/>
        <end position="185"/>
    </location>
</feature>
<keyword evidence="5 6" id="KW-0472">Membrane</keyword>
<dbReference type="GO" id="GO:0005886">
    <property type="term" value="C:plasma membrane"/>
    <property type="evidence" value="ECO:0007669"/>
    <property type="project" value="UniProtKB-SubCell"/>
</dbReference>
<dbReference type="PANTHER" id="PTHR30250">
    <property type="entry name" value="PST FAMILY PREDICTED COLANIC ACID TRANSPORTER"/>
    <property type="match status" value="1"/>
</dbReference>
<feature type="transmembrane region" description="Helical" evidence="6">
    <location>
        <begin position="99"/>
        <end position="118"/>
    </location>
</feature>
<dbReference type="AlphaFoldDB" id="A0A5C6RTW1"/>
<feature type="transmembrane region" description="Helical" evidence="6">
    <location>
        <begin position="282"/>
        <end position="301"/>
    </location>
</feature>
<keyword evidence="8" id="KW-1185">Reference proteome</keyword>
<evidence type="ECO:0000256" key="5">
    <source>
        <dbReference type="ARBA" id="ARBA00023136"/>
    </source>
</evidence>
<feature type="transmembrane region" description="Helical" evidence="6">
    <location>
        <begin position="130"/>
        <end position="152"/>
    </location>
</feature>
<evidence type="ECO:0000256" key="2">
    <source>
        <dbReference type="ARBA" id="ARBA00022475"/>
    </source>
</evidence>
<name>A0A5C6RTW1_9FLAO</name>
<reference evidence="7 8" key="1">
    <citation type="submission" date="2019-08" db="EMBL/GenBank/DDBJ databases">
        <title>Genome of Vicingus serpentipes NCIMB 15042.</title>
        <authorList>
            <person name="Bowman J.P."/>
        </authorList>
    </citation>
    <scope>NUCLEOTIDE SEQUENCE [LARGE SCALE GENOMIC DNA]</scope>
    <source>
        <strain evidence="7 8">NCIMB 15042</strain>
    </source>
</reference>
<feature type="transmembrane region" description="Helical" evidence="6">
    <location>
        <begin position="432"/>
        <end position="454"/>
    </location>
</feature>
<feature type="transmembrane region" description="Helical" evidence="6">
    <location>
        <begin position="27"/>
        <end position="48"/>
    </location>
</feature>
<feature type="transmembrane region" description="Helical" evidence="6">
    <location>
        <begin position="375"/>
        <end position="396"/>
    </location>
</feature>
<gene>
    <name evidence="7" type="ORF">FRY74_08150</name>
</gene>
<comment type="caution">
    <text evidence="7">The sequence shown here is derived from an EMBL/GenBank/DDBJ whole genome shotgun (WGS) entry which is preliminary data.</text>
</comment>
<feature type="transmembrane region" description="Helical" evidence="6">
    <location>
        <begin position="197"/>
        <end position="220"/>
    </location>
</feature>
<accession>A0A5C6RTW1</accession>
<evidence type="ECO:0000313" key="8">
    <source>
        <dbReference type="Proteomes" id="UP000321721"/>
    </source>
</evidence>